<dbReference type="VEuPathDB" id="FungiDB:PITG_04746"/>
<proteinExistence type="predicted"/>
<name>D0N1Y3_PHYIT</name>
<gene>
    <name evidence="2" type="ORF">PITG_04746</name>
</gene>
<dbReference type="KEGG" id="pif:PITG_04746"/>
<dbReference type="OrthoDB" id="121297at2759"/>
<dbReference type="HOGENOM" id="CLU_710734_0_0_1"/>
<dbReference type="eggNOG" id="ENOG502RY1K">
    <property type="taxonomic scope" value="Eukaryota"/>
</dbReference>
<evidence type="ECO:0000313" key="3">
    <source>
        <dbReference type="Proteomes" id="UP000006643"/>
    </source>
</evidence>
<accession>D0N1Y3</accession>
<dbReference type="RefSeq" id="XP_002905471.1">
    <property type="nucleotide sequence ID" value="XM_002905425.1"/>
</dbReference>
<sequence length="389" mass="43743">MNGPGEIMFKQFWRELSKEGWRPRQPVGLAKHHRYVRPGVKGRLDEARRGEDFFEELAPHADAPGPATTVQPCPCSSPVNTNEQPSTLHQRSVEPEPPSLGEGCLSLVVSPTPILASTEQEAVTASYVPESTDDNFMKGLWSEKLFADVQDVDDVALNKGDPDTGIFDLTSDELRGFAESGWTVYDEERSVLSRLPVELKYSHVRLKTQEVEIYCGADKNKKQKEKTNHDTLGLGPLAVMSNISKTLADMALVNQCIVQCITLKNKGFAPPTHADYLRRLHNQLLALQTIKCDTHLNAEDLVTVPIQHQKHKLVNTADFYSSSKQTKRRQYLCKKCSAFSATKKKSFEISYYCEDCSEIFGGRVPLIRRKDEGNKSTCYEVGHENLEQW</sequence>
<dbReference type="AlphaFoldDB" id="D0N1Y3"/>
<reference evidence="3" key="1">
    <citation type="journal article" date="2009" name="Nature">
        <title>Genome sequence and analysis of the Irish potato famine pathogen Phytophthora infestans.</title>
        <authorList>
            <consortium name="The Broad Institute Genome Sequencing Platform"/>
            <person name="Haas B.J."/>
            <person name="Kamoun S."/>
            <person name="Zody M.C."/>
            <person name="Jiang R.H."/>
            <person name="Handsaker R.E."/>
            <person name="Cano L.M."/>
            <person name="Grabherr M."/>
            <person name="Kodira C.D."/>
            <person name="Raffaele S."/>
            <person name="Torto-Alalibo T."/>
            <person name="Bozkurt T.O."/>
            <person name="Ah-Fong A.M."/>
            <person name="Alvarado L."/>
            <person name="Anderson V.L."/>
            <person name="Armstrong M.R."/>
            <person name="Avrova A."/>
            <person name="Baxter L."/>
            <person name="Beynon J."/>
            <person name="Boevink P.C."/>
            <person name="Bollmann S.R."/>
            <person name="Bos J.I."/>
            <person name="Bulone V."/>
            <person name="Cai G."/>
            <person name="Cakir C."/>
            <person name="Carrington J.C."/>
            <person name="Chawner M."/>
            <person name="Conti L."/>
            <person name="Costanzo S."/>
            <person name="Ewan R."/>
            <person name="Fahlgren N."/>
            <person name="Fischbach M.A."/>
            <person name="Fugelstad J."/>
            <person name="Gilroy E.M."/>
            <person name="Gnerre S."/>
            <person name="Green P.J."/>
            <person name="Grenville-Briggs L.J."/>
            <person name="Griffith J."/>
            <person name="Grunwald N.J."/>
            <person name="Horn K."/>
            <person name="Horner N.R."/>
            <person name="Hu C.H."/>
            <person name="Huitema E."/>
            <person name="Jeong D.H."/>
            <person name="Jones A.M."/>
            <person name="Jones J.D."/>
            <person name="Jones R.W."/>
            <person name="Karlsson E.K."/>
            <person name="Kunjeti S.G."/>
            <person name="Lamour K."/>
            <person name="Liu Z."/>
            <person name="Ma L."/>
            <person name="Maclean D."/>
            <person name="Chibucos M.C."/>
            <person name="McDonald H."/>
            <person name="McWalters J."/>
            <person name="Meijer H.J."/>
            <person name="Morgan W."/>
            <person name="Morris P.F."/>
            <person name="Munro C.A."/>
            <person name="O'Neill K."/>
            <person name="Ospina-Giraldo M."/>
            <person name="Pinzon A."/>
            <person name="Pritchard L."/>
            <person name="Ramsahoye B."/>
            <person name="Ren Q."/>
            <person name="Restrepo S."/>
            <person name="Roy S."/>
            <person name="Sadanandom A."/>
            <person name="Savidor A."/>
            <person name="Schornack S."/>
            <person name="Schwartz D.C."/>
            <person name="Schumann U.D."/>
            <person name="Schwessinger B."/>
            <person name="Seyer L."/>
            <person name="Sharpe T."/>
            <person name="Silvar C."/>
            <person name="Song J."/>
            <person name="Studholme D.J."/>
            <person name="Sykes S."/>
            <person name="Thines M."/>
            <person name="van de Vondervoort P.J."/>
            <person name="Phuntumart V."/>
            <person name="Wawra S."/>
            <person name="Weide R."/>
            <person name="Win J."/>
            <person name="Young C."/>
            <person name="Zhou S."/>
            <person name="Fry W."/>
            <person name="Meyers B.C."/>
            <person name="van West P."/>
            <person name="Ristaino J."/>
            <person name="Govers F."/>
            <person name="Birch P.R."/>
            <person name="Whisson S.C."/>
            <person name="Judelson H.S."/>
            <person name="Nusbaum C."/>
        </authorList>
    </citation>
    <scope>NUCLEOTIDE SEQUENCE [LARGE SCALE GENOMIC DNA]</scope>
    <source>
        <strain evidence="3">T30-4</strain>
    </source>
</reference>
<dbReference type="InParanoid" id="D0N1Y3"/>
<organism evidence="2 3">
    <name type="scientific">Phytophthora infestans (strain T30-4)</name>
    <name type="common">Potato late blight agent</name>
    <dbReference type="NCBI Taxonomy" id="403677"/>
    <lineage>
        <taxon>Eukaryota</taxon>
        <taxon>Sar</taxon>
        <taxon>Stramenopiles</taxon>
        <taxon>Oomycota</taxon>
        <taxon>Peronosporomycetes</taxon>
        <taxon>Peronosporales</taxon>
        <taxon>Peronosporaceae</taxon>
        <taxon>Phytophthora</taxon>
    </lineage>
</organism>
<dbReference type="Proteomes" id="UP000006643">
    <property type="component" value="Unassembled WGS sequence"/>
</dbReference>
<dbReference type="EMBL" id="DS028123">
    <property type="protein sequence ID" value="EEY68312.1"/>
    <property type="molecule type" value="Genomic_DNA"/>
</dbReference>
<evidence type="ECO:0000313" key="2">
    <source>
        <dbReference type="EMBL" id="EEY68312.1"/>
    </source>
</evidence>
<feature type="compositionally biased region" description="Polar residues" evidence="1">
    <location>
        <begin position="77"/>
        <end position="90"/>
    </location>
</feature>
<keyword evidence="3" id="KW-1185">Reference proteome</keyword>
<feature type="region of interest" description="Disordered" evidence="1">
    <location>
        <begin position="59"/>
        <end position="99"/>
    </location>
</feature>
<dbReference type="GeneID" id="9475942"/>
<evidence type="ECO:0008006" key="4">
    <source>
        <dbReference type="Google" id="ProtNLM"/>
    </source>
</evidence>
<protein>
    <recommendedName>
        <fullName evidence="4">PiggyBac transposable element-derived protein domain-containing protein</fullName>
    </recommendedName>
</protein>
<evidence type="ECO:0000256" key="1">
    <source>
        <dbReference type="SAM" id="MobiDB-lite"/>
    </source>
</evidence>